<organism evidence="2 3">
    <name type="scientific">Alkalisalibacterium limincola</name>
    <dbReference type="NCBI Taxonomy" id="2699169"/>
    <lineage>
        <taxon>Bacteria</taxon>
        <taxon>Pseudomonadati</taxon>
        <taxon>Pseudomonadota</taxon>
        <taxon>Gammaproteobacteria</taxon>
        <taxon>Lysobacterales</taxon>
        <taxon>Lysobacteraceae</taxon>
        <taxon>Alkalisalibacterium</taxon>
    </lineage>
</organism>
<dbReference type="Gene3D" id="3.30.160.100">
    <property type="entry name" value="Ribosome hibernation promotion factor-like"/>
    <property type="match status" value="1"/>
</dbReference>
<dbReference type="SUPFAM" id="SSF69754">
    <property type="entry name" value="Ribosome binding protein Y (YfiA homologue)"/>
    <property type="match status" value="1"/>
</dbReference>
<dbReference type="OrthoDB" id="121633at2"/>
<dbReference type="AlphaFoldDB" id="A0A5C8KX28"/>
<accession>A0A5C8KX28</accession>
<sequence length="121" mass="13105">MKIHLNTDNHISASEGLSERADRVVGGALERFADRLTRVEAHISDVNSHKTGDGVDKRCVLEARVAGHQPVAVTEDAETVEQALSGAAQKLKRALDSMFGKLDRRPEKAPVLPEAAMPPED</sequence>
<gene>
    <name evidence="2" type="ORF">FU658_03600</name>
</gene>
<evidence type="ECO:0000256" key="1">
    <source>
        <dbReference type="SAM" id="MobiDB-lite"/>
    </source>
</evidence>
<dbReference type="RefSeq" id="WP_147890839.1">
    <property type="nucleotide sequence ID" value="NZ_VRTS01000002.1"/>
</dbReference>
<keyword evidence="3" id="KW-1185">Reference proteome</keyword>
<comment type="caution">
    <text evidence="2">The sequence shown here is derived from an EMBL/GenBank/DDBJ whole genome shotgun (WGS) entry which is preliminary data.</text>
</comment>
<dbReference type="InterPro" id="IPR003489">
    <property type="entry name" value="RHF/RaiA"/>
</dbReference>
<protein>
    <submittedName>
        <fullName evidence="2">HPF/RaiA family ribosome-associated protein</fullName>
    </submittedName>
</protein>
<dbReference type="InterPro" id="IPR036567">
    <property type="entry name" value="RHF-like"/>
</dbReference>
<evidence type="ECO:0000313" key="3">
    <source>
        <dbReference type="Proteomes" id="UP000321248"/>
    </source>
</evidence>
<feature type="region of interest" description="Disordered" evidence="1">
    <location>
        <begin position="102"/>
        <end position="121"/>
    </location>
</feature>
<dbReference type="EMBL" id="VRTS01000002">
    <property type="protein sequence ID" value="TXK64919.1"/>
    <property type="molecule type" value="Genomic_DNA"/>
</dbReference>
<dbReference type="Pfam" id="PF02482">
    <property type="entry name" value="Ribosomal_S30AE"/>
    <property type="match status" value="1"/>
</dbReference>
<dbReference type="Proteomes" id="UP000321248">
    <property type="component" value="Unassembled WGS sequence"/>
</dbReference>
<name>A0A5C8KX28_9GAMM</name>
<evidence type="ECO:0000313" key="2">
    <source>
        <dbReference type="EMBL" id="TXK64919.1"/>
    </source>
</evidence>
<proteinExistence type="predicted"/>
<reference evidence="2 3" key="1">
    <citation type="submission" date="2019-08" db="EMBL/GenBank/DDBJ databases">
        <authorList>
            <person name="Karlyshev A.V."/>
        </authorList>
    </citation>
    <scope>NUCLEOTIDE SEQUENCE [LARGE SCALE GENOMIC DNA]</scope>
    <source>
        <strain evidence="2 3">Alg18-2.2</strain>
    </source>
</reference>